<comment type="caution">
    <text evidence="2">The sequence shown here is derived from an EMBL/GenBank/DDBJ whole genome shotgun (WGS) entry which is preliminary data.</text>
</comment>
<accession>A0A5M6DJV0</accession>
<feature type="region of interest" description="Disordered" evidence="1">
    <location>
        <begin position="27"/>
        <end position="140"/>
    </location>
</feature>
<dbReference type="AlphaFoldDB" id="A0A5M6DJV0"/>
<dbReference type="RefSeq" id="WP_150088546.1">
    <property type="nucleotide sequence ID" value="NZ_VWSF01000007.1"/>
</dbReference>
<reference evidence="2 3" key="1">
    <citation type="submission" date="2019-09" db="EMBL/GenBank/DDBJ databases">
        <title>Genome sequence and assembly of Adhaeribacter sp.</title>
        <authorList>
            <person name="Chhetri G."/>
        </authorList>
    </citation>
    <scope>NUCLEOTIDE SEQUENCE [LARGE SCALE GENOMIC DNA]</scope>
    <source>
        <strain evidence="2 3">DK36</strain>
    </source>
</reference>
<proteinExistence type="predicted"/>
<feature type="compositionally biased region" description="Low complexity" evidence="1">
    <location>
        <begin position="27"/>
        <end position="45"/>
    </location>
</feature>
<dbReference type="EMBL" id="VWSF01000007">
    <property type="protein sequence ID" value="KAA5546499.1"/>
    <property type="molecule type" value="Genomic_DNA"/>
</dbReference>
<feature type="compositionally biased region" description="Pro residues" evidence="1">
    <location>
        <begin position="101"/>
        <end position="110"/>
    </location>
</feature>
<keyword evidence="3" id="KW-1185">Reference proteome</keyword>
<organism evidence="2 3">
    <name type="scientific">Adhaeribacter rhizoryzae</name>
    <dbReference type="NCBI Taxonomy" id="2607907"/>
    <lineage>
        <taxon>Bacteria</taxon>
        <taxon>Pseudomonadati</taxon>
        <taxon>Bacteroidota</taxon>
        <taxon>Cytophagia</taxon>
        <taxon>Cytophagales</taxon>
        <taxon>Hymenobacteraceae</taxon>
        <taxon>Adhaeribacter</taxon>
    </lineage>
</organism>
<evidence type="ECO:0000313" key="3">
    <source>
        <dbReference type="Proteomes" id="UP000323426"/>
    </source>
</evidence>
<dbReference type="Proteomes" id="UP000323426">
    <property type="component" value="Unassembled WGS sequence"/>
</dbReference>
<evidence type="ECO:0000256" key="1">
    <source>
        <dbReference type="SAM" id="MobiDB-lite"/>
    </source>
</evidence>
<protein>
    <submittedName>
        <fullName evidence="2">Uncharacterized protein</fullName>
    </submittedName>
</protein>
<gene>
    <name evidence="2" type="ORF">F0145_11455</name>
</gene>
<feature type="compositionally biased region" description="Polar residues" evidence="1">
    <location>
        <begin position="51"/>
        <end position="61"/>
    </location>
</feature>
<name>A0A5M6DJV0_9BACT</name>
<sequence length="140" mass="14239">MKNIANILFIAAVLIFTNCQPEKKSTVITTPAPNNNVTTNQPTVNGGDPVQATNSQNQAATPVNPVGLNPAHGLPGHRCDIPVGARLDSPPQSNPTIAPQLPAPTLPLPSAPGLVAAGTNPPHGQPGHDCAIPVGAPLKK</sequence>
<evidence type="ECO:0000313" key="2">
    <source>
        <dbReference type="EMBL" id="KAA5546499.1"/>
    </source>
</evidence>